<reference evidence="1 2" key="1">
    <citation type="submission" date="2015-09" db="EMBL/GenBank/DDBJ databases">
        <title>Draft genome sequence of Kouleothrix aurantiaca JCM 19913.</title>
        <authorList>
            <person name="Hemp J."/>
        </authorList>
    </citation>
    <scope>NUCLEOTIDE SEQUENCE [LARGE SCALE GENOMIC DNA]</scope>
    <source>
        <strain evidence="1 2">COM-B</strain>
    </source>
</reference>
<gene>
    <name evidence="1" type="ORF">SE17_43675</name>
</gene>
<sequence>MAHAKSPWSYGHPAAHIWTIRDADGALIAEYHGANSDDNPHNEGTVRLMTAAPELASVCIGILECLEADDPWTKQARKNAAKSIRAALEKAGAL</sequence>
<protein>
    <submittedName>
        <fullName evidence="1">Uncharacterized protein</fullName>
    </submittedName>
</protein>
<dbReference type="EMBL" id="LJCR01003638">
    <property type="protein sequence ID" value="KPV46076.1"/>
    <property type="molecule type" value="Genomic_DNA"/>
</dbReference>
<evidence type="ECO:0000313" key="2">
    <source>
        <dbReference type="Proteomes" id="UP000050509"/>
    </source>
</evidence>
<evidence type="ECO:0000313" key="1">
    <source>
        <dbReference type="EMBL" id="KPV46076.1"/>
    </source>
</evidence>
<organism evidence="1 2">
    <name type="scientific">Kouleothrix aurantiaca</name>
    <dbReference type="NCBI Taxonomy" id="186479"/>
    <lineage>
        <taxon>Bacteria</taxon>
        <taxon>Bacillati</taxon>
        <taxon>Chloroflexota</taxon>
        <taxon>Chloroflexia</taxon>
        <taxon>Chloroflexales</taxon>
        <taxon>Roseiflexineae</taxon>
        <taxon>Roseiflexaceae</taxon>
        <taxon>Kouleothrix</taxon>
    </lineage>
</organism>
<comment type="caution">
    <text evidence="1">The sequence shown here is derived from an EMBL/GenBank/DDBJ whole genome shotgun (WGS) entry which is preliminary data.</text>
</comment>
<keyword evidence="2" id="KW-1185">Reference proteome</keyword>
<name>A0A0P9D1A2_9CHLR</name>
<dbReference type="Proteomes" id="UP000050509">
    <property type="component" value="Unassembled WGS sequence"/>
</dbReference>
<accession>A0A0P9D1A2</accession>
<proteinExistence type="predicted"/>
<dbReference type="AlphaFoldDB" id="A0A0P9D1A2"/>